<dbReference type="OrthoDB" id="363185at2759"/>
<evidence type="ECO:0000313" key="3">
    <source>
        <dbReference type="EMBL" id="ATZ48134.1"/>
    </source>
</evidence>
<dbReference type="InterPro" id="IPR000836">
    <property type="entry name" value="PRTase_dom"/>
</dbReference>
<evidence type="ECO:0000313" key="4">
    <source>
        <dbReference type="Proteomes" id="UP000001798"/>
    </source>
</evidence>
<dbReference type="VEuPathDB" id="FungiDB:Bcin03g03800"/>
<sequence length="292" mass="32183">MSQPNTDIQNHAVRGRSTDDVISGANVHRDGYSENTEPSTNPKSIQTAISDSSNTPKQAVLPITHFTEPTTTYWQTILPSNHTPQNPPYKYGFPAKLPDSRFLVLPIRPLKDNPKHAVASLLVNQASIEVVDVLSDFLADLVRRFEPDVIIGLPTLGLSLAPLVARNLGLKRYIPLGYSRKFWYDEALSASVSSITSPELGLKKVYLDPHQLPLVLGKRCVIIDDAVSSGATLKTTWDLLEKIGCDIVACGAVMKQGNKWEQKIGQERVDRLVYVFESPLLEAVDGGWALRS</sequence>
<dbReference type="Pfam" id="PF00156">
    <property type="entry name" value="Pribosyltran"/>
    <property type="match status" value="1"/>
</dbReference>
<dbReference type="Proteomes" id="UP000001798">
    <property type="component" value="Chromosome 3"/>
</dbReference>
<dbReference type="NCBIfam" id="NF004689">
    <property type="entry name" value="PRK06031.1"/>
    <property type="match status" value="1"/>
</dbReference>
<dbReference type="SUPFAM" id="SSF53271">
    <property type="entry name" value="PRTase-like"/>
    <property type="match status" value="1"/>
</dbReference>
<dbReference type="RefSeq" id="XP_024547696.1">
    <property type="nucleotide sequence ID" value="XM_024691923.1"/>
</dbReference>
<gene>
    <name evidence="3" type="ORF">BCIN_03g03800</name>
</gene>
<dbReference type="Gene3D" id="3.40.50.2020">
    <property type="match status" value="1"/>
</dbReference>
<reference evidence="3 4" key="1">
    <citation type="journal article" date="2011" name="PLoS Genet.">
        <title>Genomic analysis of the necrotrophic fungal pathogens Sclerotinia sclerotiorum and Botrytis cinerea.</title>
        <authorList>
            <person name="Amselem J."/>
            <person name="Cuomo C.A."/>
            <person name="van Kan J.A."/>
            <person name="Viaud M."/>
            <person name="Benito E.P."/>
            <person name="Couloux A."/>
            <person name="Coutinho P.M."/>
            <person name="de Vries R.P."/>
            <person name="Dyer P.S."/>
            <person name="Fillinger S."/>
            <person name="Fournier E."/>
            <person name="Gout L."/>
            <person name="Hahn M."/>
            <person name="Kohn L."/>
            <person name="Lapalu N."/>
            <person name="Plummer K.M."/>
            <person name="Pradier J.M."/>
            <person name="Quevillon E."/>
            <person name="Sharon A."/>
            <person name="Simon A."/>
            <person name="ten Have A."/>
            <person name="Tudzynski B."/>
            <person name="Tudzynski P."/>
            <person name="Wincker P."/>
            <person name="Andrew M."/>
            <person name="Anthouard V."/>
            <person name="Beever R.E."/>
            <person name="Beffa R."/>
            <person name="Benoit I."/>
            <person name="Bouzid O."/>
            <person name="Brault B."/>
            <person name="Chen Z."/>
            <person name="Choquer M."/>
            <person name="Collemare J."/>
            <person name="Cotton P."/>
            <person name="Danchin E.G."/>
            <person name="Da Silva C."/>
            <person name="Gautier A."/>
            <person name="Giraud C."/>
            <person name="Giraud T."/>
            <person name="Gonzalez C."/>
            <person name="Grossetete S."/>
            <person name="Guldener U."/>
            <person name="Henrissat B."/>
            <person name="Howlett B.J."/>
            <person name="Kodira C."/>
            <person name="Kretschmer M."/>
            <person name="Lappartient A."/>
            <person name="Leroch M."/>
            <person name="Levis C."/>
            <person name="Mauceli E."/>
            <person name="Neuveglise C."/>
            <person name="Oeser B."/>
            <person name="Pearson M."/>
            <person name="Poulain J."/>
            <person name="Poussereau N."/>
            <person name="Quesneville H."/>
            <person name="Rascle C."/>
            <person name="Schumacher J."/>
            <person name="Segurens B."/>
            <person name="Sexton A."/>
            <person name="Silva E."/>
            <person name="Sirven C."/>
            <person name="Soanes D.M."/>
            <person name="Talbot N.J."/>
            <person name="Templeton M."/>
            <person name="Yandava C."/>
            <person name="Yarden O."/>
            <person name="Zeng Q."/>
            <person name="Rollins J.A."/>
            <person name="Lebrun M.H."/>
            <person name="Dickman M."/>
        </authorList>
    </citation>
    <scope>NUCLEOTIDE SEQUENCE [LARGE SCALE GENOMIC DNA]</scope>
    <source>
        <strain evidence="3 4">B05.10</strain>
    </source>
</reference>
<dbReference type="InterPro" id="IPR029057">
    <property type="entry name" value="PRTase-like"/>
</dbReference>
<evidence type="ECO:0000256" key="1">
    <source>
        <dbReference type="SAM" id="MobiDB-lite"/>
    </source>
</evidence>
<accession>A0A384JCT9</accession>
<dbReference type="GeneID" id="5441258"/>
<evidence type="ECO:0000259" key="2">
    <source>
        <dbReference type="Pfam" id="PF00156"/>
    </source>
</evidence>
<dbReference type="KEGG" id="bfu:BCIN_03g03800"/>
<dbReference type="PANTHER" id="PTHR43218">
    <property type="entry name" value="PHOSPHORIBOSYLTRANSFERASE-RELATED"/>
    <property type="match status" value="1"/>
</dbReference>
<reference evidence="3 4" key="3">
    <citation type="journal article" date="2017" name="Mol. Plant Pathol.">
        <title>A gapless genome sequence of the fungus Botrytis cinerea.</title>
        <authorList>
            <person name="Van Kan J.A."/>
            <person name="Stassen J.H."/>
            <person name="Mosbach A."/>
            <person name="Van Der Lee T.A."/>
            <person name="Faino L."/>
            <person name="Farmer A.D."/>
            <person name="Papasotiriou D.G."/>
            <person name="Zhou S."/>
            <person name="Seidl M.F."/>
            <person name="Cottam E."/>
            <person name="Edel D."/>
            <person name="Hahn M."/>
            <person name="Schwartz D.C."/>
            <person name="Dietrich R.A."/>
            <person name="Widdison S."/>
            <person name="Scalliet G."/>
        </authorList>
    </citation>
    <scope>NUCLEOTIDE SEQUENCE [LARGE SCALE GENOMIC DNA]</scope>
    <source>
        <strain evidence="3 4">B05.10</strain>
    </source>
</reference>
<dbReference type="AlphaFoldDB" id="A0A384JCT9"/>
<dbReference type="PANTHER" id="PTHR43218:SF1">
    <property type="entry name" value="PHOSPHORIBOSYLTRANSFERASE"/>
    <property type="match status" value="1"/>
</dbReference>
<organism evidence="3 4">
    <name type="scientific">Botryotinia fuckeliana (strain B05.10)</name>
    <name type="common">Noble rot fungus</name>
    <name type="synonym">Botrytis cinerea</name>
    <dbReference type="NCBI Taxonomy" id="332648"/>
    <lineage>
        <taxon>Eukaryota</taxon>
        <taxon>Fungi</taxon>
        <taxon>Dikarya</taxon>
        <taxon>Ascomycota</taxon>
        <taxon>Pezizomycotina</taxon>
        <taxon>Leotiomycetes</taxon>
        <taxon>Helotiales</taxon>
        <taxon>Sclerotiniaceae</taxon>
        <taxon>Botrytis</taxon>
    </lineage>
</organism>
<reference evidence="3 4" key="2">
    <citation type="journal article" date="2012" name="Eukaryot. Cell">
        <title>Genome update of Botrytis cinerea strains B05.10 and T4.</title>
        <authorList>
            <person name="Staats M."/>
            <person name="van Kan J.A."/>
        </authorList>
    </citation>
    <scope>NUCLEOTIDE SEQUENCE [LARGE SCALE GENOMIC DNA]</scope>
    <source>
        <strain evidence="3 4">B05.10</strain>
    </source>
</reference>
<name>A0A384JCT9_BOTFB</name>
<protein>
    <recommendedName>
        <fullName evidence="2">Phosphoribosyltransferase domain-containing protein</fullName>
    </recommendedName>
</protein>
<keyword evidence="4" id="KW-1185">Reference proteome</keyword>
<dbReference type="CDD" id="cd06223">
    <property type="entry name" value="PRTases_typeI"/>
    <property type="match status" value="1"/>
</dbReference>
<feature type="region of interest" description="Disordered" evidence="1">
    <location>
        <begin position="1"/>
        <end position="56"/>
    </location>
</feature>
<feature type="compositionally biased region" description="Polar residues" evidence="1">
    <location>
        <begin position="33"/>
        <end position="56"/>
    </location>
</feature>
<dbReference type="EMBL" id="CP009807">
    <property type="protein sequence ID" value="ATZ48134.1"/>
    <property type="molecule type" value="Genomic_DNA"/>
</dbReference>
<feature type="domain" description="Phosphoribosyltransferase" evidence="2">
    <location>
        <begin position="133"/>
        <end position="263"/>
    </location>
</feature>
<proteinExistence type="predicted"/>